<feature type="region of interest" description="Disordered" evidence="1">
    <location>
        <begin position="53"/>
        <end position="72"/>
    </location>
</feature>
<organism evidence="2 3">
    <name type="scientific">Streptomyces levis</name>
    <dbReference type="NCBI Taxonomy" id="285566"/>
    <lineage>
        <taxon>Bacteria</taxon>
        <taxon>Bacillati</taxon>
        <taxon>Actinomycetota</taxon>
        <taxon>Actinomycetes</taxon>
        <taxon>Kitasatosporales</taxon>
        <taxon>Streptomycetaceae</taxon>
        <taxon>Streptomyces</taxon>
    </lineage>
</organism>
<evidence type="ECO:0000313" key="2">
    <source>
        <dbReference type="EMBL" id="GAA2530142.1"/>
    </source>
</evidence>
<accession>A0ABN3NU90</accession>
<reference evidence="2 3" key="1">
    <citation type="journal article" date="2019" name="Int. J. Syst. Evol. Microbiol.">
        <title>The Global Catalogue of Microorganisms (GCM) 10K type strain sequencing project: providing services to taxonomists for standard genome sequencing and annotation.</title>
        <authorList>
            <consortium name="The Broad Institute Genomics Platform"/>
            <consortium name="The Broad Institute Genome Sequencing Center for Infectious Disease"/>
            <person name="Wu L."/>
            <person name="Ma J."/>
        </authorList>
    </citation>
    <scope>NUCLEOTIDE SEQUENCE [LARGE SCALE GENOMIC DNA]</scope>
    <source>
        <strain evidence="2 3">JCM 6924</strain>
    </source>
</reference>
<protein>
    <submittedName>
        <fullName evidence="2">Uncharacterized protein</fullName>
    </submittedName>
</protein>
<comment type="caution">
    <text evidence="2">The sequence shown here is derived from an EMBL/GenBank/DDBJ whole genome shotgun (WGS) entry which is preliminary data.</text>
</comment>
<dbReference type="Proteomes" id="UP001501095">
    <property type="component" value="Unassembled WGS sequence"/>
</dbReference>
<evidence type="ECO:0000256" key="1">
    <source>
        <dbReference type="SAM" id="MobiDB-lite"/>
    </source>
</evidence>
<gene>
    <name evidence="2" type="ORF">GCM10010423_26600</name>
</gene>
<sequence>MSGNVTYGPAGMPREDAHPPWAEIRRAARRLLPGCAVRRTLLWRYILVWDRPREGGPEHAARDRLRVPSRGD</sequence>
<dbReference type="EMBL" id="BAAATM010000008">
    <property type="protein sequence ID" value="GAA2530142.1"/>
    <property type="molecule type" value="Genomic_DNA"/>
</dbReference>
<keyword evidence="3" id="KW-1185">Reference proteome</keyword>
<proteinExistence type="predicted"/>
<name>A0ABN3NU90_9ACTN</name>
<evidence type="ECO:0000313" key="3">
    <source>
        <dbReference type="Proteomes" id="UP001501095"/>
    </source>
</evidence>